<gene>
    <name evidence="2" type="ORF">ECRASSUSDP1_LOCUS12152</name>
</gene>
<keyword evidence="3" id="KW-1185">Reference proteome</keyword>
<feature type="region of interest" description="Disordered" evidence="1">
    <location>
        <begin position="18"/>
        <end position="47"/>
    </location>
</feature>
<accession>A0AAD1UNU6</accession>
<evidence type="ECO:0000256" key="1">
    <source>
        <dbReference type="SAM" id="MobiDB-lite"/>
    </source>
</evidence>
<evidence type="ECO:0000313" key="2">
    <source>
        <dbReference type="EMBL" id="CAI2370833.1"/>
    </source>
</evidence>
<organism evidence="2 3">
    <name type="scientific">Euplotes crassus</name>
    <dbReference type="NCBI Taxonomy" id="5936"/>
    <lineage>
        <taxon>Eukaryota</taxon>
        <taxon>Sar</taxon>
        <taxon>Alveolata</taxon>
        <taxon>Ciliophora</taxon>
        <taxon>Intramacronucleata</taxon>
        <taxon>Spirotrichea</taxon>
        <taxon>Hypotrichia</taxon>
        <taxon>Euplotida</taxon>
        <taxon>Euplotidae</taxon>
        <taxon>Moneuplotes</taxon>
    </lineage>
</organism>
<reference evidence="2" key="1">
    <citation type="submission" date="2023-07" db="EMBL/GenBank/DDBJ databases">
        <authorList>
            <consortium name="AG Swart"/>
            <person name="Singh M."/>
            <person name="Singh A."/>
            <person name="Seah K."/>
            <person name="Emmerich C."/>
        </authorList>
    </citation>
    <scope>NUCLEOTIDE SEQUENCE</scope>
    <source>
        <strain evidence="2">DP1</strain>
    </source>
</reference>
<comment type="caution">
    <text evidence="2">The sequence shown here is derived from an EMBL/GenBank/DDBJ whole genome shotgun (WGS) entry which is preliminary data.</text>
</comment>
<dbReference type="AlphaFoldDB" id="A0AAD1UNU6"/>
<evidence type="ECO:0000313" key="3">
    <source>
        <dbReference type="Proteomes" id="UP001295684"/>
    </source>
</evidence>
<proteinExistence type="predicted"/>
<protein>
    <submittedName>
        <fullName evidence="2">Uncharacterized protein</fullName>
    </submittedName>
</protein>
<dbReference type="Proteomes" id="UP001295684">
    <property type="component" value="Unassembled WGS sequence"/>
</dbReference>
<dbReference type="EMBL" id="CAMPGE010012048">
    <property type="protein sequence ID" value="CAI2370833.1"/>
    <property type="molecule type" value="Genomic_DNA"/>
</dbReference>
<name>A0AAD1UNU6_EUPCR</name>
<sequence length="222" mass="25157">MANYDEFTSVEFSKQLENEEVGERIGRKRDKKSSISVQDSEDGRKDSRKNSLLGFFKRLVCCSKNQYSKNSVGSKKRKYLPDHLKEYLVFSPDCDSNGRTSRFSKATPASTTNSENCNDIFALPPCLEICEIDPKNRPNKSNTKQIEIIESNELGSYERVLNKSRRAMSLTHNKSVGIFLSRFRERKSNISTSSNLFRPILVSSLTKNENSLSSGCSSHDES</sequence>